<sequence length="387" mass="41283">MPTTPPARSPAEAVAKPVAEGPDIVVAALSARALAAAARRAGRRPAAVDLFADRDTAQIADPCLRLDSDTLRLDPAALRDALARPDLRDLPLVYGAGVEDDPTLLARLAEDHPLMGNRAEVVARVKDPFRFAATLDRLGVPHPPVASAWDGSSGDHLRKRIGGSGGAHITPATAGDAGPGWYVQRRVAGHAVSVLFLADGARALIVGLSRQWTAPTPECPYRYGGAAGPWRCPERWTRILPALIDGLAAAFELVGLNSADFLVAGSDFHLLEINPRPGATLDVFDRPPMPPLFGLHLDACSGRLPERLPKLLECRAALVLYADAATRIEAGRRWPAWTADRPAAPTVIGRDEPVCTVFGEGPSATAARRHGERRQRDLTAYAAMEMQ</sequence>
<protein>
    <recommendedName>
        <fullName evidence="2">ATP-grasp domain-containing protein</fullName>
    </recommendedName>
</protein>
<dbReference type="SUPFAM" id="SSF56059">
    <property type="entry name" value="Glutathione synthetase ATP-binding domain-like"/>
    <property type="match status" value="1"/>
</dbReference>
<keyword evidence="1" id="KW-0067">ATP-binding</keyword>
<dbReference type="InterPro" id="IPR011761">
    <property type="entry name" value="ATP-grasp"/>
</dbReference>
<organism evidence="3 4">
    <name type="scientific">Azospirillum brasilense</name>
    <dbReference type="NCBI Taxonomy" id="192"/>
    <lineage>
        <taxon>Bacteria</taxon>
        <taxon>Pseudomonadati</taxon>
        <taxon>Pseudomonadota</taxon>
        <taxon>Alphaproteobacteria</taxon>
        <taxon>Rhodospirillales</taxon>
        <taxon>Azospirillaceae</taxon>
        <taxon>Azospirillum</taxon>
    </lineage>
</organism>
<dbReference type="InterPro" id="IPR003806">
    <property type="entry name" value="ATP-grasp_PylC-type"/>
</dbReference>
<evidence type="ECO:0000313" key="4">
    <source>
        <dbReference type="Proteomes" id="UP000318529"/>
    </source>
</evidence>
<dbReference type="GO" id="GO:0005524">
    <property type="term" value="F:ATP binding"/>
    <property type="evidence" value="ECO:0007669"/>
    <property type="project" value="UniProtKB-UniRule"/>
</dbReference>
<dbReference type="PROSITE" id="PS50975">
    <property type="entry name" value="ATP_GRASP"/>
    <property type="match status" value="1"/>
</dbReference>
<evidence type="ECO:0000313" key="3">
    <source>
        <dbReference type="EMBL" id="TWA79606.1"/>
    </source>
</evidence>
<proteinExistence type="predicted"/>
<dbReference type="PIRSF" id="PIRSF016817">
    <property type="entry name" value="UCP016817_carboligase"/>
    <property type="match status" value="1"/>
</dbReference>
<evidence type="ECO:0000256" key="1">
    <source>
        <dbReference type="PROSITE-ProRule" id="PRU00409"/>
    </source>
</evidence>
<dbReference type="Gene3D" id="3.30.470.20">
    <property type="entry name" value="ATP-grasp fold, B domain"/>
    <property type="match status" value="1"/>
</dbReference>
<dbReference type="AlphaFoldDB" id="A0A560C420"/>
<feature type="domain" description="ATP-grasp" evidence="2">
    <location>
        <begin position="106"/>
        <end position="313"/>
    </location>
</feature>
<evidence type="ECO:0000259" key="2">
    <source>
        <dbReference type="PROSITE" id="PS50975"/>
    </source>
</evidence>
<dbReference type="InterPro" id="IPR016677">
    <property type="entry name" value="UCP016817_carboligase"/>
</dbReference>
<reference evidence="3 4" key="1">
    <citation type="submission" date="2019-06" db="EMBL/GenBank/DDBJ databases">
        <title>Genomic Encyclopedia of Type Strains, Phase IV (KMG-V): Genome sequencing to study the core and pangenomes of soil and plant-associated prokaryotes.</title>
        <authorList>
            <person name="Whitman W."/>
        </authorList>
    </citation>
    <scope>NUCLEOTIDE SEQUENCE [LARGE SCALE GENOMIC DNA]</scope>
    <source>
        <strain evidence="3 4">BR 11650</strain>
    </source>
</reference>
<dbReference type="EMBL" id="VITH01000010">
    <property type="protein sequence ID" value="TWA79606.1"/>
    <property type="molecule type" value="Genomic_DNA"/>
</dbReference>
<keyword evidence="1" id="KW-0547">Nucleotide-binding</keyword>
<name>A0A560C420_AZOBR</name>
<gene>
    <name evidence="3" type="ORF">FBZ83_110176</name>
</gene>
<accession>A0A560C420</accession>
<dbReference type="GO" id="GO:0046872">
    <property type="term" value="F:metal ion binding"/>
    <property type="evidence" value="ECO:0007669"/>
    <property type="project" value="InterPro"/>
</dbReference>
<comment type="caution">
    <text evidence="3">The sequence shown here is derived from an EMBL/GenBank/DDBJ whole genome shotgun (WGS) entry which is preliminary data.</text>
</comment>
<dbReference type="Pfam" id="PF02655">
    <property type="entry name" value="ATP-grasp_3"/>
    <property type="match status" value="1"/>
</dbReference>
<dbReference type="Proteomes" id="UP000318529">
    <property type="component" value="Unassembled WGS sequence"/>
</dbReference>